<proteinExistence type="inferred from homology"/>
<evidence type="ECO:0000256" key="6">
    <source>
        <dbReference type="ARBA" id="ARBA00023125"/>
    </source>
</evidence>
<dbReference type="GO" id="GO:0000262">
    <property type="term" value="C:mitochondrial chromosome"/>
    <property type="evidence" value="ECO:0007669"/>
    <property type="project" value="InterPro"/>
</dbReference>
<dbReference type="EMBL" id="CABVLU010000003">
    <property type="protein sequence ID" value="VVT53645.1"/>
    <property type="molecule type" value="Genomic_DNA"/>
</dbReference>
<dbReference type="PANTHER" id="PTHR31404:SF0">
    <property type="entry name" value="MITOCHONDRIAL GENOME MAINTENANCE PROTEIN MGM101"/>
    <property type="match status" value="1"/>
</dbReference>
<gene>
    <name evidence="11" type="ORF">SAPINGB_P003678</name>
</gene>
<name>A0A5E8BY18_9ASCO</name>
<dbReference type="Proteomes" id="UP000398389">
    <property type="component" value="Unassembled WGS sequence"/>
</dbReference>
<dbReference type="InterPro" id="IPR009446">
    <property type="entry name" value="Mgm101"/>
</dbReference>
<keyword evidence="4" id="KW-0227">DNA damage</keyword>
<keyword evidence="6" id="KW-0238">DNA-binding</keyword>
<evidence type="ECO:0000256" key="7">
    <source>
        <dbReference type="ARBA" id="ARBA00023128"/>
    </source>
</evidence>
<evidence type="ECO:0000256" key="4">
    <source>
        <dbReference type="ARBA" id="ARBA00022763"/>
    </source>
</evidence>
<evidence type="ECO:0000256" key="9">
    <source>
        <dbReference type="ARBA" id="ARBA00023271"/>
    </source>
</evidence>
<evidence type="ECO:0000256" key="1">
    <source>
        <dbReference type="ARBA" id="ARBA00004436"/>
    </source>
</evidence>
<evidence type="ECO:0000313" key="12">
    <source>
        <dbReference type="Proteomes" id="UP000398389"/>
    </source>
</evidence>
<dbReference type="RefSeq" id="XP_031854285.1">
    <property type="nucleotide sequence ID" value="XM_031998394.1"/>
</dbReference>
<evidence type="ECO:0000256" key="3">
    <source>
        <dbReference type="ARBA" id="ARBA00013628"/>
    </source>
</evidence>
<evidence type="ECO:0000256" key="8">
    <source>
        <dbReference type="ARBA" id="ARBA00023204"/>
    </source>
</evidence>
<comment type="similarity">
    <text evidence="2">Belongs to the MGM101 family.</text>
</comment>
<dbReference type="AlphaFoldDB" id="A0A5E8BY18"/>
<dbReference type="GO" id="GO:0003697">
    <property type="term" value="F:single-stranded DNA binding"/>
    <property type="evidence" value="ECO:0007669"/>
    <property type="project" value="InterPro"/>
</dbReference>
<protein>
    <recommendedName>
        <fullName evidence="3">Mitochondrial genome maintenance protein MGM101</fullName>
    </recommendedName>
</protein>
<feature type="region of interest" description="Disordered" evidence="10">
    <location>
        <begin position="107"/>
        <end position="126"/>
    </location>
</feature>
<evidence type="ECO:0000256" key="5">
    <source>
        <dbReference type="ARBA" id="ARBA00022946"/>
    </source>
</evidence>
<comment type="subcellular location">
    <subcellularLocation>
        <location evidence="1">Mitochondrion matrix</location>
        <location evidence="1">Mitochondrion nucleoid</location>
    </subcellularLocation>
</comment>
<evidence type="ECO:0000313" key="11">
    <source>
        <dbReference type="EMBL" id="VVT53645.1"/>
    </source>
</evidence>
<dbReference type="GO" id="GO:0000725">
    <property type="term" value="P:recombinational repair"/>
    <property type="evidence" value="ECO:0007669"/>
    <property type="project" value="TreeGrafter"/>
</dbReference>
<keyword evidence="5" id="KW-0809">Transit peptide</keyword>
<organism evidence="11 12">
    <name type="scientific">Magnusiomyces paraingens</name>
    <dbReference type="NCBI Taxonomy" id="2606893"/>
    <lineage>
        <taxon>Eukaryota</taxon>
        <taxon>Fungi</taxon>
        <taxon>Dikarya</taxon>
        <taxon>Ascomycota</taxon>
        <taxon>Saccharomycotina</taxon>
        <taxon>Dipodascomycetes</taxon>
        <taxon>Dipodascales</taxon>
        <taxon>Dipodascaceae</taxon>
        <taxon>Magnusiomyces</taxon>
    </lineage>
</organism>
<feature type="region of interest" description="Disordered" evidence="10">
    <location>
        <begin position="33"/>
        <end position="94"/>
    </location>
</feature>
<dbReference type="GeneID" id="43582494"/>
<dbReference type="PANTHER" id="PTHR31404">
    <property type="entry name" value="MITOCHONDRIAL GENOME MAINTENANCE PROTEIN MGM101"/>
    <property type="match status" value="1"/>
</dbReference>
<feature type="compositionally biased region" description="Low complexity" evidence="10">
    <location>
        <begin position="111"/>
        <end position="126"/>
    </location>
</feature>
<sequence length="308" mass="33095">MSLYLGLRPSARHNLGLCYRRYASTIATKPAATTSTASKSTYTPRSTTTPTRTASSTYNNASSTTTAKPVATSTSSTAAAPSSSAPTGSSTGVAASPIAIGRSVSGTQPYSLSDSPTSSSSSSSFSTSASSFSTEVDWSRSYLGLGSAPFGEKTAKVLSAPVSEDEIEIKPDGMIYLPEIKYRRVLNRAFGPGGWGLAPRSETLITPRMITREYALVAHGRLVAVARGEQDYFDVSGIPTATEGCKSNAMMRCCKDLGVASELWDPKFIRAFKKKYAHQVFVEYIPTKKTKSIWMRKDDEVVYPYKKT</sequence>
<accession>A0A5E8BY18</accession>
<dbReference type="Pfam" id="PF06420">
    <property type="entry name" value="Mgm101p"/>
    <property type="match status" value="1"/>
</dbReference>
<keyword evidence="9" id="KW-1135">Mitochondrion nucleoid</keyword>
<evidence type="ECO:0000256" key="10">
    <source>
        <dbReference type="SAM" id="MobiDB-lite"/>
    </source>
</evidence>
<reference evidence="11 12" key="1">
    <citation type="submission" date="2019-09" db="EMBL/GenBank/DDBJ databases">
        <authorList>
            <person name="Brejova B."/>
        </authorList>
    </citation>
    <scope>NUCLEOTIDE SEQUENCE [LARGE SCALE GENOMIC DNA]</scope>
</reference>
<dbReference type="GO" id="GO:0036297">
    <property type="term" value="P:interstrand cross-link repair"/>
    <property type="evidence" value="ECO:0007669"/>
    <property type="project" value="TreeGrafter"/>
</dbReference>
<evidence type="ECO:0000256" key="2">
    <source>
        <dbReference type="ARBA" id="ARBA00007053"/>
    </source>
</evidence>
<dbReference type="OrthoDB" id="17164at2759"/>
<keyword evidence="12" id="KW-1185">Reference proteome</keyword>
<keyword evidence="7" id="KW-0496">Mitochondrion</keyword>
<keyword evidence="8" id="KW-0234">DNA repair</keyword>